<accession>A0ABT1HTX0</accession>
<feature type="chain" id="PRO_5046625095" description="DUF320 domain-containing protein" evidence="1">
    <location>
        <begin position="26"/>
        <end position="84"/>
    </location>
</feature>
<reference evidence="2 3" key="1">
    <citation type="submission" date="2022-06" db="EMBL/GenBank/DDBJ databases">
        <title>Genomic Encyclopedia of Archaeal and Bacterial Type Strains, Phase II (KMG-II): from individual species to whole genera.</title>
        <authorList>
            <person name="Goeker M."/>
        </authorList>
    </citation>
    <scope>NUCLEOTIDE SEQUENCE [LARGE SCALE GENOMIC DNA]</scope>
    <source>
        <strain evidence="2 3">DSM 40477</strain>
    </source>
</reference>
<dbReference type="EMBL" id="JAMTCP010000012">
    <property type="protein sequence ID" value="MCP2258938.1"/>
    <property type="molecule type" value="Genomic_DNA"/>
</dbReference>
<organism evidence="2 3">
    <name type="scientific">Streptoalloteichus tenebrarius (strain ATCC 17920 / DSM 40477 / JCM 4838 / CBS 697.72 / NBRC 16177 / NCIMB 11028 / NRRL B-12390 / A12253. 1 / ISP 5477)</name>
    <name type="common">Streptomyces tenebrarius</name>
    <dbReference type="NCBI Taxonomy" id="1933"/>
    <lineage>
        <taxon>Bacteria</taxon>
        <taxon>Bacillati</taxon>
        <taxon>Actinomycetota</taxon>
        <taxon>Actinomycetes</taxon>
        <taxon>Pseudonocardiales</taxon>
        <taxon>Pseudonocardiaceae</taxon>
        <taxon>Streptoalloteichus</taxon>
    </lineage>
</organism>
<keyword evidence="3" id="KW-1185">Reference proteome</keyword>
<comment type="caution">
    <text evidence="2">The sequence shown here is derived from an EMBL/GenBank/DDBJ whole genome shotgun (WGS) entry which is preliminary data.</text>
</comment>
<dbReference type="Proteomes" id="UP001205311">
    <property type="component" value="Unassembled WGS sequence"/>
</dbReference>
<feature type="signal peptide" evidence="1">
    <location>
        <begin position="1"/>
        <end position="25"/>
    </location>
</feature>
<evidence type="ECO:0000313" key="3">
    <source>
        <dbReference type="Proteomes" id="UP001205311"/>
    </source>
</evidence>
<gene>
    <name evidence="2" type="ORF">LX15_002637</name>
</gene>
<protein>
    <recommendedName>
        <fullName evidence="4">DUF320 domain-containing protein</fullName>
    </recommendedName>
</protein>
<name>A0ABT1HTX0_STRSD</name>
<keyword evidence="1" id="KW-0732">Signal</keyword>
<sequence length="84" mass="8435">MLRKTVGVVAATAGALAMIASPATAGGDSEDNDWNGAINILNANQIQIPICIAQNNIAILGLAVPILSPQFMGTCATAVATQEG</sequence>
<evidence type="ECO:0008006" key="4">
    <source>
        <dbReference type="Google" id="ProtNLM"/>
    </source>
</evidence>
<evidence type="ECO:0000256" key="1">
    <source>
        <dbReference type="SAM" id="SignalP"/>
    </source>
</evidence>
<dbReference type="RefSeq" id="WP_253669851.1">
    <property type="nucleotide sequence ID" value="NZ_JAMTCP010000012.1"/>
</dbReference>
<evidence type="ECO:0000313" key="2">
    <source>
        <dbReference type="EMBL" id="MCP2258938.1"/>
    </source>
</evidence>
<proteinExistence type="predicted"/>